<dbReference type="InterPro" id="IPR021764">
    <property type="entry name" value="Enterochelin_esterase_N"/>
</dbReference>
<protein>
    <submittedName>
        <fullName evidence="6">Enterochelin esterase</fullName>
    </submittedName>
</protein>
<reference evidence="7" key="1">
    <citation type="journal article" date="2019" name="Int. J. Syst. Evol. Microbiol.">
        <title>The Global Catalogue of Microorganisms (GCM) 10K type strain sequencing project: providing services to taxonomists for standard genome sequencing and annotation.</title>
        <authorList>
            <consortium name="The Broad Institute Genomics Platform"/>
            <consortium name="The Broad Institute Genome Sequencing Center for Infectious Disease"/>
            <person name="Wu L."/>
            <person name="Ma J."/>
        </authorList>
    </citation>
    <scope>NUCLEOTIDE SEQUENCE [LARGE SCALE GENOMIC DNA]</scope>
    <source>
        <strain evidence="7">NBRC 110044</strain>
    </source>
</reference>
<dbReference type="InterPro" id="IPR014756">
    <property type="entry name" value="Ig_E-set"/>
</dbReference>
<dbReference type="Gene3D" id="3.40.50.1820">
    <property type="entry name" value="alpha/beta hydrolase"/>
    <property type="match status" value="1"/>
</dbReference>
<evidence type="ECO:0000256" key="3">
    <source>
        <dbReference type="ARBA" id="ARBA00022801"/>
    </source>
</evidence>
<organism evidence="6 7">
    <name type="scientific">Chitinimonas prasina</name>
    <dbReference type="NCBI Taxonomy" id="1434937"/>
    <lineage>
        <taxon>Bacteria</taxon>
        <taxon>Pseudomonadati</taxon>
        <taxon>Pseudomonadota</taxon>
        <taxon>Betaproteobacteria</taxon>
        <taxon>Neisseriales</taxon>
        <taxon>Chitinibacteraceae</taxon>
        <taxon>Chitinimonas</taxon>
    </lineage>
</organism>
<comment type="subcellular location">
    <subcellularLocation>
        <location evidence="1">Cytoplasm</location>
    </subcellularLocation>
</comment>
<evidence type="ECO:0000256" key="4">
    <source>
        <dbReference type="ARBA" id="ARBA00024201"/>
    </source>
</evidence>
<comment type="caution">
    <text evidence="6">The sequence shown here is derived from an EMBL/GenBank/DDBJ whole genome shotgun (WGS) entry which is preliminary data.</text>
</comment>
<dbReference type="PANTHER" id="PTHR48098:SF3">
    <property type="entry name" value="IRON(III) ENTEROBACTIN ESTERASE"/>
    <property type="match status" value="1"/>
</dbReference>
<dbReference type="NCBIfam" id="NF007758">
    <property type="entry name" value="PRK10439.1"/>
    <property type="match status" value="1"/>
</dbReference>
<dbReference type="EMBL" id="BSOG01000001">
    <property type="protein sequence ID" value="GLR12185.1"/>
    <property type="molecule type" value="Genomic_DNA"/>
</dbReference>
<sequence length="455" mass="49900">MDLNPVAPETAAWLQAVEVGSERWWQAVAKLGAPLCEPVAEDTYCITFLWRDPAGDESRSATHRVYIDVNSVTNHHAFDPESLQRIAGTDVWYWQVLLPASWRGSYAFIPVDASLLPPMAEGTLEDRRDRHRQWWRSVMGLAQADALNPLPPHASGWAGMLSALHLPGAPDQSAWRVHDRGEGKGQAAQHLKKLHWKSDLLGNQRTVWVYACGQADTPAEQLARPLVLLLDGQHWAERMPIFSALEARTEAGDLPAAVYVLIDVIDGGYRQAELSCNPLFWQAVQHELLPWVAGLVPSSSKPARTVVAGQSLGGLAALYAGLHHPQRFGAVLSQSGSFWWPYVELLQAPPGEACPRKPGSRGRLAELLTDGTLPPGHLRVFLEVGSREDVMIDLNDSVHEGLCQAGHAVAYQQFEGGHDWLCWRGGLLDGLAWLLAAPSGTRTDTALPMSADQAR</sequence>
<dbReference type="SUPFAM" id="SSF81296">
    <property type="entry name" value="E set domains"/>
    <property type="match status" value="1"/>
</dbReference>
<dbReference type="SUPFAM" id="SSF53474">
    <property type="entry name" value="alpha/beta-Hydrolases"/>
    <property type="match status" value="1"/>
</dbReference>
<dbReference type="Pfam" id="PF11806">
    <property type="entry name" value="Enterochelin_N"/>
    <property type="match status" value="1"/>
</dbReference>
<evidence type="ECO:0000313" key="6">
    <source>
        <dbReference type="EMBL" id="GLR12185.1"/>
    </source>
</evidence>
<dbReference type="InterPro" id="IPR029058">
    <property type="entry name" value="AB_hydrolase_fold"/>
</dbReference>
<evidence type="ECO:0000256" key="1">
    <source>
        <dbReference type="ARBA" id="ARBA00004496"/>
    </source>
</evidence>
<evidence type="ECO:0000259" key="5">
    <source>
        <dbReference type="Pfam" id="PF11806"/>
    </source>
</evidence>
<keyword evidence="2" id="KW-0963">Cytoplasm</keyword>
<dbReference type="InterPro" id="IPR000801">
    <property type="entry name" value="Esterase-like"/>
</dbReference>
<comment type="similarity">
    <text evidence="4">Belongs to the Fes family.</text>
</comment>
<name>A0ABQ5YB59_9NEIS</name>
<gene>
    <name evidence="6" type="primary">fes</name>
    <name evidence="6" type="ORF">GCM10007907_09750</name>
</gene>
<dbReference type="PANTHER" id="PTHR48098">
    <property type="entry name" value="ENTEROCHELIN ESTERASE-RELATED"/>
    <property type="match status" value="1"/>
</dbReference>
<proteinExistence type="inferred from homology"/>
<dbReference type="InterPro" id="IPR050583">
    <property type="entry name" value="Mycobacterial_A85_antigen"/>
</dbReference>
<dbReference type="Proteomes" id="UP001156706">
    <property type="component" value="Unassembled WGS sequence"/>
</dbReference>
<keyword evidence="7" id="KW-1185">Reference proteome</keyword>
<dbReference type="InterPro" id="IPR013783">
    <property type="entry name" value="Ig-like_fold"/>
</dbReference>
<evidence type="ECO:0000256" key="2">
    <source>
        <dbReference type="ARBA" id="ARBA00022490"/>
    </source>
</evidence>
<dbReference type="Pfam" id="PF00756">
    <property type="entry name" value="Esterase"/>
    <property type="match status" value="1"/>
</dbReference>
<dbReference type="Gene3D" id="2.60.40.10">
    <property type="entry name" value="Immunoglobulins"/>
    <property type="match status" value="1"/>
</dbReference>
<evidence type="ECO:0000313" key="7">
    <source>
        <dbReference type="Proteomes" id="UP001156706"/>
    </source>
</evidence>
<feature type="domain" description="Enterochelin esterase N-terminal" evidence="5">
    <location>
        <begin position="46"/>
        <end position="175"/>
    </location>
</feature>
<keyword evidence="3" id="KW-0378">Hydrolase</keyword>
<accession>A0ABQ5YB59</accession>